<dbReference type="Proteomes" id="UP000479293">
    <property type="component" value="Unassembled WGS sequence"/>
</dbReference>
<dbReference type="AlphaFoldDB" id="A0A7C9BEW8"/>
<reference evidence="1 2" key="1">
    <citation type="submission" date="2019-10" db="EMBL/GenBank/DDBJ databases">
        <title>Draft Genome Sequence of Cytophagaceae sp. SJW1-29.</title>
        <authorList>
            <person name="Choi A."/>
        </authorList>
    </citation>
    <scope>NUCLEOTIDE SEQUENCE [LARGE SCALE GENOMIC DNA]</scope>
    <source>
        <strain evidence="1 2">SJW1-29</strain>
    </source>
</reference>
<keyword evidence="2" id="KW-1185">Reference proteome</keyword>
<accession>A0A7C9BEW8</accession>
<name>A0A7C9BEW8_9BACT</name>
<proteinExistence type="predicted"/>
<sequence length="69" mass="7487">MNFSPAGASVSGFFISLLILIKTMETISLEPVNQRYGAHCEVLAVSDLWIVGEGWVEAAPVGSIEHQLR</sequence>
<dbReference type="RefSeq" id="WP_152766935.1">
    <property type="nucleotide sequence ID" value="NZ_WHLY01000004.1"/>
</dbReference>
<protein>
    <submittedName>
        <fullName evidence="1">Uncharacterized protein</fullName>
    </submittedName>
</protein>
<comment type="caution">
    <text evidence="1">The sequence shown here is derived from an EMBL/GenBank/DDBJ whole genome shotgun (WGS) entry which is preliminary data.</text>
</comment>
<dbReference type="EMBL" id="WHLY01000004">
    <property type="protein sequence ID" value="MPR37442.1"/>
    <property type="molecule type" value="Genomic_DNA"/>
</dbReference>
<gene>
    <name evidence="1" type="ORF">GBK04_29970</name>
</gene>
<evidence type="ECO:0000313" key="2">
    <source>
        <dbReference type="Proteomes" id="UP000479293"/>
    </source>
</evidence>
<evidence type="ECO:0000313" key="1">
    <source>
        <dbReference type="EMBL" id="MPR37442.1"/>
    </source>
</evidence>
<organism evidence="1 2">
    <name type="scientific">Salmonirosea aquatica</name>
    <dbReference type="NCBI Taxonomy" id="2654236"/>
    <lineage>
        <taxon>Bacteria</taxon>
        <taxon>Pseudomonadati</taxon>
        <taxon>Bacteroidota</taxon>
        <taxon>Cytophagia</taxon>
        <taxon>Cytophagales</taxon>
        <taxon>Spirosomataceae</taxon>
        <taxon>Salmonirosea</taxon>
    </lineage>
</organism>